<dbReference type="AlphaFoldDB" id="A0A1X9ME96"/>
<dbReference type="SMR" id="A0A1X9ME96"/>
<dbReference type="CDD" id="cd11341">
    <property type="entry name" value="AmyAc_Pullulanase_LD-like"/>
    <property type="match status" value="1"/>
</dbReference>
<dbReference type="GO" id="GO:0005975">
    <property type="term" value="P:carbohydrate metabolic process"/>
    <property type="evidence" value="ECO:0007669"/>
    <property type="project" value="InterPro"/>
</dbReference>
<dbReference type="Proteomes" id="UP000193006">
    <property type="component" value="Chromosome"/>
</dbReference>
<keyword evidence="4" id="KW-1185">Reference proteome</keyword>
<accession>A0A1X9ME96</accession>
<dbReference type="InterPro" id="IPR004193">
    <property type="entry name" value="Glyco_hydro_13_N"/>
</dbReference>
<dbReference type="KEGG" id="bkw:BkAM31D_19060"/>
<evidence type="ECO:0000259" key="2">
    <source>
        <dbReference type="SMART" id="SM00642"/>
    </source>
</evidence>
<keyword evidence="3" id="KW-0378">Hydrolase</keyword>
<dbReference type="STRING" id="199441.BkAM31D_19060"/>
<dbReference type="SMART" id="SM00642">
    <property type="entry name" value="Aamy"/>
    <property type="match status" value="1"/>
</dbReference>
<dbReference type="Pfam" id="PF21653">
    <property type="entry name" value="pulA_all-beta"/>
    <property type="match status" value="1"/>
</dbReference>
<name>A0A1X9ME96_9BACI</name>
<evidence type="ECO:0000256" key="1">
    <source>
        <dbReference type="ARBA" id="ARBA00008061"/>
    </source>
</evidence>
<dbReference type="GO" id="GO:0051060">
    <property type="term" value="F:pullulanase activity"/>
    <property type="evidence" value="ECO:0007669"/>
    <property type="project" value="UniProtKB-EC"/>
</dbReference>
<dbReference type="InterPro" id="IPR014756">
    <property type="entry name" value="Ig_E-set"/>
</dbReference>
<dbReference type="InterPro" id="IPR011840">
    <property type="entry name" value="PulA_typeI"/>
</dbReference>
<evidence type="ECO:0000313" key="3">
    <source>
        <dbReference type="EMBL" id="ARK31767.1"/>
    </source>
</evidence>
<dbReference type="Gene3D" id="2.60.40.2320">
    <property type="match status" value="1"/>
</dbReference>
<protein>
    <submittedName>
        <fullName evidence="3">Pullulanase</fullName>
        <ecNumber evidence="3">3.2.1.41</ecNumber>
    </submittedName>
</protein>
<dbReference type="EMBL" id="CP020814">
    <property type="protein sequence ID" value="ARK31767.1"/>
    <property type="molecule type" value="Genomic_DNA"/>
</dbReference>
<organism evidence="3 4">
    <name type="scientific">Halalkalibacter krulwichiae</name>
    <dbReference type="NCBI Taxonomy" id="199441"/>
    <lineage>
        <taxon>Bacteria</taxon>
        <taxon>Bacillati</taxon>
        <taxon>Bacillota</taxon>
        <taxon>Bacilli</taxon>
        <taxon>Bacillales</taxon>
        <taxon>Bacillaceae</taxon>
        <taxon>Halalkalibacter</taxon>
    </lineage>
</organism>
<dbReference type="InterPro" id="IPR049117">
    <property type="entry name" value="pulA_all-beta"/>
</dbReference>
<dbReference type="InterPro" id="IPR017853">
    <property type="entry name" value="GH"/>
</dbReference>
<dbReference type="Pfam" id="PF00128">
    <property type="entry name" value="Alpha-amylase"/>
    <property type="match status" value="2"/>
</dbReference>
<dbReference type="SUPFAM" id="SSF51445">
    <property type="entry name" value="(Trans)glycosidases"/>
    <property type="match status" value="1"/>
</dbReference>
<reference evidence="3 4" key="1">
    <citation type="submission" date="2017-04" db="EMBL/GenBank/DDBJ databases">
        <title>Bacillus krulwichiae AM31D Genome sequencing and assembly.</title>
        <authorList>
            <person name="Krulwich T.A."/>
            <person name="Anastor L."/>
            <person name="Ehrlich R."/>
            <person name="Ehrlich G.D."/>
            <person name="Janto B."/>
        </authorList>
    </citation>
    <scope>NUCLEOTIDE SEQUENCE [LARGE SCALE GENOMIC DNA]</scope>
    <source>
        <strain evidence="3 4">AM31D</strain>
    </source>
</reference>
<gene>
    <name evidence="3" type="primary">amyX</name>
    <name evidence="3" type="ORF">BkAM31D_19060</name>
</gene>
<dbReference type="NCBIfam" id="TIGR02104">
    <property type="entry name" value="pulA_typeI"/>
    <property type="match status" value="1"/>
</dbReference>
<dbReference type="PANTHER" id="PTHR43002">
    <property type="entry name" value="GLYCOGEN DEBRANCHING ENZYME"/>
    <property type="match status" value="1"/>
</dbReference>
<keyword evidence="3" id="KW-0326">Glycosidase</keyword>
<dbReference type="EC" id="3.2.1.41" evidence="3"/>
<dbReference type="CDD" id="cd02860">
    <property type="entry name" value="E_set_Pullulanase"/>
    <property type="match status" value="1"/>
</dbReference>
<comment type="similarity">
    <text evidence="1">Belongs to the glycosyl hydrolase 13 family.</text>
</comment>
<proteinExistence type="inferred from homology"/>
<feature type="domain" description="Glycosyl hydrolase family 13 catalytic" evidence="2">
    <location>
        <begin position="224"/>
        <end position="612"/>
    </location>
</feature>
<dbReference type="Gene3D" id="2.60.40.1180">
    <property type="entry name" value="Golgi alpha-mannosidase II"/>
    <property type="match status" value="1"/>
</dbReference>
<dbReference type="InterPro" id="IPR013780">
    <property type="entry name" value="Glyco_hydro_b"/>
</dbReference>
<dbReference type="Gene3D" id="3.20.20.80">
    <property type="entry name" value="Glycosidases"/>
    <property type="match status" value="1"/>
</dbReference>
<dbReference type="RefSeq" id="WP_066158925.1">
    <property type="nucleotide sequence ID" value="NZ_CP020814.1"/>
</dbReference>
<dbReference type="InterPro" id="IPR013783">
    <property type="entry name" value="Ig-like_fold"/>
</dbReference>
<dbReference type="InterPro" id="IPR006047">
    <property type="entry name" value="GH13_cat_dom"/>
</dbReference>
<sequence>MKQKKEPFVNCRMKSVELVTVDTIRVLLENTYNISKNGWKMINSKGEFPLTVIRVQNREIELRLMHPFIFGEDSYVMYEEMTCSITITEVVRTKEFDQLFYYNGNDLGARYQREQTSLALWAPTATRVNLILYKHWSEEEGESYPCDRGEKGVWRINLQGDFENIYYHFEVYVNHTWRKVVDPYARFLSVNGEKAMIGDNKKTEPKEWPTLKQRSSVNDCIVYELHIRDFTIDHTNGIVEKGKYKALTEQNTKDLNQFKTGVDYLQQLGITHVEILPVQDFGSIDESDRKKNYNWGYDTTHFFVPEGSYALDPYDPYSRNRELKQAIASLHEKQLRVIMDVVFNHVYIWEESSLDLIVPGYFFRYTEENEISDGTGVGNDFASERKMARKIILDAICYWLDEYQVDGFRFDLMGILDLETMKQIEEMVRKRKQDIMLFGEGWDLPTAYNSEKRAIMKQAKSLKKIGFFQDRFRDALKGSTFEVKQPGYISGNDAYLSEVVNGIKGSQDLFRKPLQAINYIEAHDNHTLWDKLKVIHPIERSSLLQKRHQLGTAIVLLSQGIPFIHAGQEFFRTKHGVENSYNSPDWINVFDWKQRAYFNDSVQYIQTLIQLRRQHFAFRMNSYPLINSHFQLLKAESHCIAYHLKDLDAIDDWKDIVVIHNAGQEKQVVPLPKSKEFQVVIDDQVASLIPLDKIGGDCAHVSPFSTFVCVRT</sequence>
<dbReference type="Pfam" id="PF02922">
    <property type="entry name" value="CBM_48"/>
    <property type="match status" value="1"/>
</dbReference>
<evidence type="ECO:0000313" key="4">
    <source>
        <dbReference type="Proteomes" id="UP000193006"/>
    </source>
</evidence>
<dbReference type="SUPFAM" id="SSF81296">
    <property type="entry name" value="E set domains"/>
    <property type="match status" value="1"/>
</dbReference>
<dbReference type="Gene3D" id="2.60.40.10">
    <property type="entry name" value="Immunoglobulins"/>
    <property type="match status" value="1"/>
</dbReference>